<keyword evidence="4" id="KW-1185">Reference proteome</keyword>
<dbReference type="Gene3D" id="2.40.160.180">
    <property type="entry name" value="Carbohydrate-selective porin OprB"/>
    <property type="match status" value="1"/>
</dbReference>
<feature type="signal peptide" evidence="2">
    <location>
        <begin position="1"/>
        <end position="23"/>
    </location>
</feature>
<dbReference type="PANTHER" id="PTHR37944">
    <property type="entry name" value="PORIN B"/>
    <property type="match status" value="1"/>
</dbReference>
<organism evidence="3 4">
    <name type="scientific">Algimonas porphyrae</name>
    <dbReference type="NCBI Taxonomy" id="1128113"/>
    <lineage>
        <taxon>Bacteria</taxon>
        <taxon>Pseudomonadati</taxon>
        <taxon>Pseudomonadota</taxon>
        <taxon>Alphaproteobacteria</taxon>
        <taxon>Maricaulales</taxon>
        <taxon>Robiginitomaculaceae</taxon>
        <taxon>Algimonas</taxon>
    </lineage>
</organism>
<dbReference type="Pfam" id="PF04966">
    <property type="entry name" value="OprB"/>
    <property type="match status" value="1"/>
</dbReference>
<reference evidence="3" key="2">
    <citation type="submission" date="2023-01" db="EMBL/GenBank/DDBJ databases">
        <title>Draft genome sequence of Algimonas porphyrae strain NBRC 108216.</title>
        <authorList>
            <person name="Sun Q."/>
            <person name="Mori K."/>
        </authorList>
    </citation>
    <scope>NUCLEOTIDE SEQUENCE</scope>
    <source>
        <strain evidence="3">NBRC 108216</strain>
    </source>
</reference>
<comment type="similarity">
    <text evidence="1 2">Belongs to the OprB family.</text>
</comment>
<dbReference type="PANTHER" id="PTHR37944:SF1">
    <property type="entry name" value="PORIN B"/>
    <property type="match status" value="1"/>
</dbReference>
<dbReference type="InterPro" id="IPR007049">
    <property type="entry name" value="Carb-sel_porin_OprB"/>
</dbReference>
<evidence type="ECO:0000313" key="3">
    <source>
        <dbReference type="EMBL" id="GLQ21285.1"/>
    </source>
</evidence>
<comment type="caution">
    <text evidence="3">The sequence shown here is derived from an EMBL/GenBank/DDBJ whole genome shotgun (WGS) entry which is preliminary data.</text>
</comment>
<reference evidence="3" key="1">
    <citation type="journal article" date="2014" name="Int. J. Syst. Evol. Microbiol.">
        <title>Complete genome of a new Firmicutes species belonging to the dominant human colonic microbiota ('Ruminococcus bicirculans') reveals two chromosomes and a selective capacity to utilize plant glucans.</title>
        <authorList>
            <consortium name="NISC Comparative Sequencing Program"/>
            <person name="Wegmann U."/>
            <person name="Louis P."/>
            <person name="Goesmann A."/>
            <person name="Henrissat B."/>
            <person name="Duncan S.H."/>
            <person name="Flint H.J."/>
        </authorList>
    </citation>
    <scope>NUCLEOTIDE SEQUENCE</scope>
    <source>
        <strain evidence="3">NBRC 108216</strain>
    </source>
</reference>
<feature type="chain" id="PRO_5044957959" evidence="2">
    <location>
        <begin position="24"/>
        <end position="386"/>
    </location>
</feature>
<proteinExistence type="inferred from homology"/>
<dbReference type="RefSeq" id="WP_284372654.1">
    <property type="nucleotide sequence ID" value="NZ_BSNJ01000004.1"/>
</dbReference>
<evidence type="ECO:0000313" key="4">
    <source>
        <dbReference type="Proteomes" id="UP001161390"/>
    </source>
</evidence>
<sequence>MLKPTLLTTGLLWSLLAPQTCLANENGFLSYTADLLANVDGGIETGYRYVDLFHGGYAVELSPALLLHASAIYANGGNFTTDLVGDDQTIGNIESGTPLARLYEAWAEIGSEKVSLKIGLYDVGSEFDALESSSLFLNGTYGTGFDLVQAGRTGPSIYPFLSFGARAAFRHDGTALRVAVLDGAAGDPDDSDDFGVDLNAEDGMFIIGEIERYADNWRVFAGAWSFTGDFEKIAQTPQAPPDFGSNSGFYVRGEYSWTLRDGRSLSTFARVGLADRQVNVYETFLSTGMVLDAPFSHHRPNDQMGLAVARAGLGEPERAARAIATGFNGLASSATAETNIELTYAFALSDNFVLQPDIQYTIDPGATDNIDNALVFGFRIGADFPF</sequence>
<name>A0ABQ5V162_9PROT</name>
<accession>A0ABQ5V162</accession>
<evidence type="ECO:0000256" key="1">
    <source>
        <dbReference type="ARBA" id="ARBA00008769"/>
    </source>
</evidence>
<dbReference type="InterPro" id="IPR038673">
    <property type="entry name" value="OprB_sf"/>
</dbReference>
<dbReference type="InterPro" id="IPR052932">
    <property type="entry name" value="OprB_Porin"/>
</dbReference>
<protein>
    <submittedName>
        <fullName evidence="3">Porin</fullName>
    </submittedName>
</protein>
<keyword evidence="2" id="KW-0732">Signal</keyword>
<evidence type="ECO:0000256" key="2">
    <source>
        <dbReference type="RuleBase" id="RU363072"/>
    </source>
</evidence>
<dbReference type="Proteomes" id="UP001161390">
    <property type="component" value="Unassembled WGS sequence"/>
</dbReference>
<dbReference type="EMBL" id="BSNJ01000004">
    <property type="protein sequence ID" value="GLQ21285.1"/>
    <property type="molecule type" value="Genomic_DNA"/>
</dbReference>
<gene>
    <name evidence="3" type="ORF">GCM10007854_22400</name>
</gene>